<keyword evidence="1" id="KW-0812">Transmembrane</keyword>
<comment type="caution">
    <text evidence="2">The sequence shown here is derived from an EMBL/GenBank/DDBJ whole genome shotgun (WGS) entry which is preliminary data.</text>
</comment>
<dbReference type="EMBL" id="BAAACP010000006">
    <property type="protein sequence ID" value="GAA0863459.1"/>
    <property type="molecule type" value="Genomic_DNA"/>
</dbReference>
<keyword evidence="1" id="KW-1133">Transmembrane helix</keyword>
<keyword evidence="1" id="KW-0472">Membrane</keyword>
<protein>
    <recommendedName>
        <fullName evidence="4">Bypass of forespore C C-terminal domain-containing protein</fullName>
    </recommendedName>
</protein>
<evidence type="ECO:0000256" key="1">
    <source>
        <dbReference type="SAM" id="Phobius"/>
    </source>
</evidence>
<proteinExistence type="predicted"/>
<keyword evidence="3" id="KW-1185">Reference proteome</keyword>
<accession>A0ABN1M2I1</accession>
<sequence>MFEKKKEFPWRIPIMIVLGIAVLAGGIYVGFKTSDEVTSKDKDIKPRKEEEIVKDTFKLSKDCEIWVEKTFEDGTSSSEPPTMIGTIPPELIGKSKNEITKYLTKKYPNRTIKKLDKYEITLQEKEKFNDPKKANRFVIEDNKGIIVVCKYNSNGDREKIEDTDIETESLPKKVQEEVKDGISATTQDEIYSKLEDFGS</sequence>
<dbReference type="RefSeq" id="WP_346044079.1">
    <property type="nucleotide sequence ID" value="NZ_BAAACP010000006.1"/>
</dbReference>
<dbReference type="Proteomes" id="UP001400965">
    <property type="component" value="Unassembled WGS sequence"/>
</dbReference>
<evidence type="ECO:0008006" key="4">
    <source>
        <dbReference type="Google" id="ProtNLM"/>
    </source>
</evidence>
<evidence type="ECO:0000313" key="2">
    <source>
        <dbReference type="EMBL" id="GAA0863459.1"/>
    </source>
</evidence>
<feature type="transmembrane region" description="Helical" evidence="1">
    <location>
        <begin position="12"/>
        <end position="31"/>
    </location>
</feature>
<organism evidence="2 3">
    <name type="scientific">Paraclostridium tenue</name>
    <dbReference type="NCBI Taxonomy" id="1737"/>
    <lineage>
        <taxon>Bacteria</taxon>
        <taxon>Bacillati</taxon>
        <taxon>Bacillota</taxon>
        <taxon>Clostridia</taxon>
        <taxon>Peptostreptococcales</taxon>
        <taxon>Peptostreptococcaceae</taxon>
        <taxon>Paraclostridium</taxon>
    </lineage>
</organism>
<name>A0ABN1M2I1_9FIRM</name>
<reference evidence="2 3" key="1">
    <citation type="journal article" date="2019" name="Int. J. Syst. Evol. Microbiol.">
        <title>The Global Catalogue of Microorganisms (GCM) 10K type strain sequencing project: providing services to taxonomists for standard genome sequencing and annotation.</title>
        <authorList>
            <consortium name="The Broad Institute Genomics Platform"/>
            <consortium name="The Broad Institute Genome Sequencing Center for Infectious Disease"/>
            <person name="Wu L."/>
            <person name="Ma J."/>
        </authorList>
    </citation>
    <scope>NUCLEOTIDE SEQUENCE [LARGE SCALE GENOMIC DNA]</scope>
    <source>
        <strain evidence="2 3">JCM 6486</strain>
    </source>
</reference>
<evidence type="ECO:0000313" key="3">
    <source>
        <dbReference type="Proteomes" id="UP001400965"/>
    </source>
</evidence>
<gene>
    <name evidence="2" type="ORF">GCM10008917_13020</name>
</gene>